<dbReference type="GO" id="GO:0003700">
    <property type="term" value="F:DNA-binding transcription factor activity"/>
    <property type="evidence" value="ECO:0007669"/>
    <property type="project" value="InterPro"/>
</dbReference>
<evidence type="ECO:0000313" key="6">
    <source>
        <dbReference type="Proteomes" id="UP000316316"/>
    </source>
</evidence>
<dbReference type="InterPro" id="IPR011051">
    <property type="entry name" value="RmlC_Cupin_sf"/>
</dbReference>
<organism evidence="5 6">
    <name type="scientific">Enterococcus avium</name>
    <name type="common">Streptococcus avium</name>
    <dbReference type="NCBI Taxonomy" id="33945"/>
    <lineage>
        <taxon>Bacteria</taxon>
        <taxon>Bacillati</taxon>
        <taxon>Bacillota</taxon>
        <taxon>Bacilli</taxon>
        <taxon>Lactobacillales</taxon>
        <taxon>Enterococcaceae</taxon>
        <taxon>Enterococcus</taxon>
    </lineage>
</organism>
<accession>A0A8B5VZU4</accession>
<dbReference type="InterPro" id="IPR003313">
    <property type="entry name" value="AraC-bd"/>
</dbReference>
<dbReference type="SUPFAM" id="SSF46689">
    <property type="entry name" value="Homeodomain-like"/>
    <property type="match status" value="1"/>
</dbReference>
<dbReference type="Gene3D" id="2.60.120.10">
    <property type="entry name" value="Jelly Rolls"/>
    <property type="match status" value="1"/>
</dbReference>
<dbReference type="Gene3D" id="1.10.10.60">
    <property type="entry name" value="Homeodomain-like"/>
    <property type="match status" value="2"/>
</dbReference>
<evidence type="ECO:0000259" key="4">
    <source>
        <dbReference type="PROSITE" id="PS01124"/>
    </source>
</evidence>
<keyword evidence="1" id="KW-0805">Transcription regulation</keyword>
<dbReference type="Pfam" id="PF12833">
    <property type="entry name" value="HTH_18"/>
    <property type="match status" value="1"/>
</dbReference>
<dbReference type="PROSITE" id="PS01124">
    <property type="entry name" value="HTH_ARAC_FAMILY_2"/>
    <property type="match status" value="1"/>
</dbReference>
<proteinExistence type="predicted"/>
<dbReference type="Pfam" id="PF02311">
    <property type="entry name" value="AraC_binding"/>
    <property type="match status" value="1"/>
</dbReference>
<evidence type="ECO:0000256" key="3">
    <source>
        <dbReference type="ARBA" id="ARBA00023163"/>
    </source>
</evidence>
<gene>
    <name evidence="5" type="ORF">AUF17_20615</name>
</gene>
<protein>
    <submittedName>
        <fullName evidence="5">AraC family transcriptional regulator</fullName>
    </submittedName>
</protein>
<dbReference type="InterPro" id="IPR018060">
    <property type="entry name" value="HTH_AraC"/>
</dbReference>
<dbReference type="GO" id="GO:0043565">
    <property type="term" value="F:sequence-specific DNA binding"/>
    <property type="evidence" value="ECO:0007669"/>
    <property type="project" value="InterPro"/>
</dbReference>
<dbReference type="EMBL" id="PDXQ01000002">
    <property type="protein sequence ID" value="TRZ29091.1"/>
    <property type="molecule type" value="Genomic_DNA"/>
</dbReference>
<dbReference type="RefSeq" id="WP_016178424.1">
    <property type="nucleotide sequence ID" value="NZ_CAAKOH010000007.1"/>
</dbReference>
<dbReference type="Proteomes" id="UP000316316">
    <property type="component" value="Unassembled WGS sequence"/>
</dbReference>
<keyword evidence="3" id="KW-0804">Transcription</keyword>
<evidence type="ECO:0000313" key="5">
    <source>
        <dbReference type="EMBL" id="TRZ29091.1"/>
    </source>
</evidence>
<evidence type="ECO:0000256" key="1">
    <source>
        <dbReference type="ARBA" id="ARBA00023015"/>
    </source>
</evidence>
<comment type="caution">
    <text evidence="5">The sequence shown here is derived from an EMBL/GenBank/DDBJ whole genome shotgun (WGS) entry which is preliminary data.</text>
</comment>
<dbReference type="InterPro" id="IPR009057">
    <property type="entry name" value="Homeodomain-like_sf"/>
</dbReference>
<dbReference type="InterPro" id="IPR014710">
    <property type="entry name" value="RmlC-like_jellyroll"/>
</dbReference>
<evidence type="ECO:0000256" key="2">
    <source>
        <dbReference type="ARBA" id="ARBA00023125"/>
    </source>
</evidence>
<dbReference type="SMART" id="SM00342">
    <property type="entry name" value="HTH_ARAC"/>
    <property type="match status" value="1"/>
</dbReference>
<feature type="domain" description="HTH araC/xylS-type" evidence="4">
    <location>
        <begin position="222"/>
        <end position="319"/>
    </location>
</feature>
<keyword evidence="2" id="KW-0238">DNA-binding</keyword>
<dbReference type="SUPFAM" id="SSF51182">
    <property type="entry name" value="RmlC-like cupins"/>
    <property type="match status" value="1"/>
</dbReference>
<reference evidence="5 6" key="1">
    <citation type="submission" date="2017-10" db="EMBL/GenBank/DDBJ databases">
        <title>FDA dAtabase for Regulatory Grade micrObial Sequences (FDA-ARGOS): Supporting development and validation of Infectious Disease Dx tests.</title>
        <authorList>
            <person name="Campos J."/>
            <person name="Goldberg B."/>
            <person name="Tallon L.J."/>
            <person name="Sadzewicz L."/>
            <person name="Sengamalay N."/>
            <person name="Ott S."/>
            <person name="Godinez A."/>
            <person name="Nagaraj S."/>
            <person name="Vyas G."/>
            <person name="Aluvathingal J."/>
            <person name="Nadendla S."/>
            <person name="Geyer C."/>
            <person name="Nandy P."/>
            <person name="Hobson J."/>
            <person name="Sichtig H."/>
        </authorList>
    </citation>
    <scope>NUCLEOTIDE SEQUENCE [LARGE SCALE GENOMIC DNA]</scope>
    <source>
        <strain evidence="5 6">FDAARGOS_185</strain>
    </source>
</reference>
<dbReference type="PANTHER" id="PTHR43280">
    <property type="entry name" value="ARAC-FAMILY TRANSCRIPTIONAL REGULATOR"/>
    <property type="match status" value="1"/>
</dbReference>
<dbReference type="AlphaFoldDB" id="A0A8B5VZU4"/>
<name>A0A8B5VZU4_ENTAV</name>
<dbReference type="PANTHER" id="PTHR43280:SF2">
    <property type="entry name" value="HTH-TYPE TRANSCRIPTIONAL REGULATOR EXSA"/>
    <property type="match status" value="1"/>
</dbReference>
<sequence>MEELLKQLYDETTVEDLQKKTGKNINTMNLKYHRSIVPEIPQADFFKYGNIAINKHARFSYTPAHTHSFIEINYVLNGQCTQRLNGEKFLLKKDQLVILDRKVIQQIDHVDSEDILINILLDKESIQNEIIPNLPASRNLVTDFFFQAANAENEHNNYILLDASKSELSKKLFFALLLAGYNRTNGDKRLLINLLYCALMVEISSIPIISTNKKLTINDPLIQILKYINDHYTTITLKSLGKKFGYNKNYLSNLLKDKTGSSFQELIDQKRVSEAKRLMSETEDSLSTIAMKIGYKSVPSIFKLFKKETGQTPNFFRNEHSN</sequence>